<sequence length="304" mass="32851">MLRPFESIVFALVCLLLAGCSLIEPSKEEATSRSPVPAQAPSANISSDGTYVDSCRAKGVPIPPDWKPTSSDWERHGNLHTILLTPNTLDQAPVDETSFASVWSYAPPRGRGGCIALGRNGGSFQIICQNATTGYACFWSNDPRSPATSWTPETAEVQMTSLRDPVQGFAPGTAPCTDCHRGNNAFLYAPDDPTWATVLRPEQERPTFTTQVEQSSHHGQLTFGATTATYSRFIPIGGEAVALDNPLPTTTGCSGSCHELHLAIFQKNRTAEGYVRIPRPMGPDCARNSPPDDPTRNCYHRTGS</sequence>
<dbReference type="STRING" id="1742973.COMA2_200021"/>
<gene>
    <name evidence="2" type="ORF">COMA2_200021</name>
</gene>
<dbReference type="AlphaFoldDB" id="A0A0S4LEI5"/>
<evidence type="ECO:0000313" key="2">
    <source>
        <dbReference type="EMBL" id="CUS36019.1"/>
    </source>
</evidence>
<feature type="region of interest" description="Disordered" evidence="1">
    <location>
        <begin position="28"/>
        <end position="47"/>
    </location>
</feature>
<evidence type="ECO:0008006" key="4">
    <source>
        <dbReference type="Google" id="ProtNLM"/>
    </source>
</evidence>
<proteinExistence type="predicted"/>
<reference evidence="3" key="1">
    <citation type="submission" date="2015-10" db="EMBL/GenBank/DDBJ databases">
        <authorList>
            <person name="Luecker S."/>
            <person name="Luecker S."/>
        </authorList>
    </citation>
    <scope>NUCLEOTIDE SEQUENCE [LARGE SCALE GENOMIC DNA]</scope>
</reference>
<dbReference type="PROSITE" id="PS51257">
    <property type="entry name" value="PROKAR_LIPOPROTEIN"/>
    <property type="match status" value="1"/>
</dbReference>
<dbReference type="Proteomes" id="UP000198736">
    <property type="component" value="Unassembled WGS sequence"/>
</dbReference>
<keyword evidence="3" id="KW-1185">Reference proteome</keyword>
<accession>A0A0S4LEI5</accession>
<feature type="region of interest" description="Disordered" evidence="1">
    <location>
        <begin position="280"/>
        <end position="304"/>
    </location>
</feature>
<evidence type="ECO:0000256" key="1">
    <source>
        <dbReference type="SAM" id="MobiDB-lite"/>
    </source>
</evidence>
<protein>
    <recommendedName>
        <fullName evidence="4">Lipoprotein</fullName>
    </recommendedName>
</protein>
<organism evidence="2 3">
    <name type="scientific">Candidatus Nitrospira nitrificans</name>
    <dbReference type="NCBI Taxonomy" id="1742973"/>
    <lineage>
        <taxon>Bacteria</taxon>
        <taxon>Pseudomonadati</taxon>
        <taxon>Nitrospirota</taxon>
        <taxon>Nitrospiria</taxon>
        <taxon>Nitrospirales</taxon>
        <taxon>Nitrospiraceae</taxon>
        <taxon>Nitrospira</taxon>
    </lineage>
</organism>
<dbReference type="EMBL" id="CZPZ01000013">
    <property type="protein sequence ID" value="CUS36019.1"/>
    <property type="molecule type" value="Genomic_DNA"/>
</dbReference>
<name>A0A0S4LEI5_9BACT</name>
<evidence type="ECO:0000313" key="3">
    <source>
        <dbReference type="Proteomes" id="UP000198736"/>
    </source>
</evidence>